<reference evidence="1 2" key="1">
    <citation type="journal article" date="2023" name="Science">
        <title>Complex scaffold remodeling in plant triterpene biosynthesis.</title>
        <authorList>
            <person name="De La Pena R."/>
            <person name="Hodgson H."/>
            <person name="Liu J.C."/>
            <person name="Stephenson M.J."/>
            <person name="Martin A.C."/>
            <person name="Owen C."/>
            <person name="Harkess A."/>
            <person name="Leebens-Mack J."/>
            <person name="Jimenez L.E."/>
            <person name="Osbourn A."/>
            <person name="Sattely E.S."/>
        </authorList>
    </citation>
    <scope>NUCLEOTIDE SEQUENCE [LARGE SCALE GENOMIC DNA]</scope>
    <source>
        <strain evidence="2">cv. JPN11</strain>
        <tissue evidence="1">Leaf</tissue>
    </source>
</reference>
<accession>A0ACC1X526</accession>
<evidence type="ECO:0000313" key="1">
    <source>
        <dbReference type="EMBL" id="KAJ4706566.1"/>
    </source>
</evidence>
<proteinExistence type="predicted"/>
<evidence type="ECO:0000313" key="2">
    <source>
        <dbReference type="Proteomes" id="UP001164539"/>
    </source>
</evidence>
<organism evidence="1 2">
    <name type="scientific">Melia azedarach</name>
    <name type="common">Chinaberry tree</name>
    <dbReference type="NCBI Taxonomy" id="155640"/>
    <lineage>
        <taxon>Eukaryota</taxon>
        <taxon>Viridiplantae</taxon>
        <taxon>Streptophyta</taxon>
        <taxon>Embryophyta</taxon>
        <taxon>Tracheophyta</taxon>
        <taxon>Spermatophyta</taxon>
        <taxon>Magnoliopsida</taxon>
        <taxon>eudicotyledons</taxon>
        <taxon>Gunneridae</taxon>
        <taxon>Pentapetalae</taxon>
        <taxon>rosids</taxon>
        <taxon>malvids</taxon>
        <taxon>Sapindales</taxon>
        <taxon>Meliaceae</taxon>
        <taxon>Melia</taxon>
    </lineage>
</organism>
<gene>
    <name evidence="1" type="ORF">OWV82_020199</name>
</gene>
<dbReference type="EMBL" id="CM051404">
    <property type="protein sequence ID" value="KAJ4706566.1"/>
    <property type="molecule type" value="Genomic_DNA"/>
</dbReference>
<name>A0ACC1X526_MELAZ</name>
<sequence length="435" mass="48624">MSTTNISHDSICYDSSDELESSQTSNMEIVKINTKNLAGERDKNGRTLIHRASANGNLQTVKILMELDPKLCHLRDNDSLTPLHLAVMKRHTEVTREIISGFPESLEVLTDQGKTVFHLVLEDCRNQNDIVEVLLEQVKKHGKQDLLFKQDRNGNNVAHIAVSDRRLEIVQLLKTSTNDFTKLVNSLNGSGYTALDLHYLNKSHDVIAGKIRKILWKAGACEAVQVQERSSEDSEPSSPEGMTEDETMMDERRNRESNILLVVVGILIATVFAAVAGLPSFFPKENKVASEPFQFGDAVAGDLPIIFYIILCLTVIISISMGYMIKFLYSHLFGHLLQVAMVAIFILYILLAYSMMPKFFVTIGPHHISSFGFMWILTSSIILFGIVFKLLKMKLSSPKSRKAEDEAAAGSSKYSPSLKGVHAVRFRKPTPLNRD</sequence>
<comment type="caution">
    <text evidence="1">The sequence shown here is derived from an EMBL/GenBank/DDBJ whole genome shotgun (WGS) entry which is preliminary data.</text>
</comment>
<dbReference type="Proteomes" id="UP001164539">
    <property type="component" value="Chromosome 11"/>
</dbReference>
<keyword evidence="2" id="KW-1185">Reference proteome</keyword>
<protein>
    <submittedName>
        <fullName evidence="1">Ankyrin repeat-containing protein</fullName>
    </submittedName>
</protein>